<accession>A0A4S9ADZ4</accession>
<evidence type="ECO:0000313" key="3">
    <source>
        <dbReference type="Proteomes" id="UP000308802"/>
    </source>
</evidence>
<comment type="caution">
    <text evidence="2">The sequence shown here is derived from an EMBL/GenBank/DDBJ whole genome shotgun (WGS) entry which is preliminary data.</text>
</comment>
<dbReference type="AlphaFoldDB" id="A0A4S9ADZ4"/>
<reference evidence="2 3" key="1">
    <citation type="submission" date="2018-10" db="EMBL/GenBank/DDBJ databases">
        <title>Fifty Aureobasidium pullulans genomes reveal a recombining polyextremotolerant generalist.</title>
        <authorList>
            <person name="Gostincar C."/>
            <person name="Turk M."/>
            <person name="Zajc J."/>
            <person name="Gunde-Cimerman N."/>
        </authorList>
    </citation>
    <scope>NUCLEOTIDE SEQUENCE [LARGE SCALE GENOMIC DNA]</scope>
    <source>
        <strain evidence="2 3">EXF-10659</strain>
    </source>
</reference>
<dbReference type="EMBL" id="QZAO01000037">
    <property type="protein sequence ID" value="THW77608.1"/>
    <property type="molecule type" value="Genomic_DNA"/>
</dbReference>
<feature type="compositionally biased region" description="Basic and acidic residues" evidence="1">
    <location>
        <begin position="129"/>
        <end position="143"/>
    </location>
</feature>
<sequence>MAPKVGITWDAEADRKILLAILKDASVTANINWDDLAAEISTEAATCSVAALKKHLSRLRISVKNGQDNSSDGSDNPAPKTPATKGNAKGNGTAGSSAGPKSKGKGRKRKVADESDDDEGTPLTKRFKKVADKEEEPQIKAEANDEDEG</sequence>
<proteinExistence type="predicted"/>
<name>A0A4S9ADZ4_AURPU</name>
<feature type="compositionally biased region" description="Polar residues" evidence="1">
    <location>
        <begin position="64"/>
        <end position="74"/>
    </location>
</feature>
<evidence type="ECO:0000313" key="2">
    <source>
        <dbReference type="EMBL" id="THW77608.1"/>
    </source>
</evidence>
<evidence type="ECO:0000256" key="1">
    <source>
        <dbReference type="SAM" id="MobiDB-lite"/>
    </source>
</evidence>
<gene>
    <name evidence="2" type="ORF">D6D19_02137</name>
</gene>
<dbReference type="Proteomes" id="UP000308802">
    <property type="component" value="Unassembled WGS sequence"/>
</dbReference>
<organism evidence="2 3">
    <name type="scientific">Aureobasidium pullulans</name>
    <name type="common">Black yeast</name>
    <name type="synonym">Pullularia pullulans</name>
    <dbReference type="NCBI Taxonomy" id="5580"/>
    <lineage>
        <taxon>Eukaryota</taxon>
        <taxon>Fungi</taxon>
        <taxon>Dikarya</taxon>
        <taxon>Ascomycota</taxon>
        <taxon>Pezizomycotina</taxon>
        <taxon>Dothideomycetes</taxon>
        <taxon>Dothideomycetidae</taxon>
        <taxon>Dothideales</taxon>
        <taxon>Saccotheciaceae</taxon>
        <taxon>Aureobasidium</taxon>
    </lineage>
</organism>
<evidence type="ECO:0008006" key="4">
    <source>
        <dbReference type="Google" id="ProtNLM"/>
    </source>
</evidence>
<feature type="region of interest" description="Disordered" evidence="1">
    <location>
        <begin position="63"/>
        <end position="149"/>
    </location>
</feature>
<protein>
    <recommendedName>
        <fullName evidence="4">Myb-like domain-containing protein</fullName>
    </recommendedName>
</protein>